<protein>
    <submittedName>
        <fullName evidence="2">LUD domain-containing protein</fullName>
    </submittedName>
</protein>
<dbReference type="Gene3D" id="3.40.50.10420">
    <property type="entry name" value="NagB/RpiA/CoA transferase-like"/>
    <property type="match status" value="1"/>
</dbReference>
<keyword evidence="3" id="KW-1185">Reference proteome</keyword>
<evidence type="ECO:0000313" key="3">
    <source>
        <dbReference type="Proteomes" id="UP001319200"/>
    </source>
</evidence>
<evidence type="ECO:0000259" key="1">
    <source>
        <dbReference type="Pfam" id="PF02589"/>
    </source>
</evidence>
<comment type="caution">
    <text evidence="2">The sequence shown here is derived from an EMBL/GenBank/DDBJ whole genome shotgun (WGS) entry which is preliminary data.</text>
</comment>
<dbReference type="RefSeq" id="WP_254169035.1">
    <property type="nucleotide sequence ID" value="NZ_JAHESF010000040.1"/>
</dbReference>
<evidence type="ECO:0000313" key="2">
    <source>
        <dbReference type="EMBL" id="MBT1700418.1"/>
    </source>
</evidence>
<dbReference type="Pfam" id="PF02589">
    <property type="entry name" value="LUD_dom"/>
    <property type="match status" value="1"/>
</dbReference>
<dbReference type="InterPro" id="IPR003741">
    <property type="entry name" value="LUD_dom"/>
</dbReference>
<feature type="domain" description="LUD" evidence="1">
    <location>
        <begin position="104"/>
        <end position="191"/>
    </location>
</feature>
<dbReference type="SUPFAM" id="SSF100950">
    <property type="entry name" value="NagB/RpiA/CoA transferase-like"/>
    <property type="match status" value="1"/>
</dbReference>
<accession>A0AAP2GQR8</accession>
<gene>
    <name evidence="2" type="ORF">KK083_26255</name>
</gene>
<dbReference type="PANTHER" id="PTHR43682">
    <property type="entry name" value="LACTATE UTILIZATION PROTEIN C"/>
    <property type="match status" value="1"/>
</dbReference>
<proteinExistence type="predicted"/>
<dbReference type="PANTHER" id="PTHR43682:SF1">
    <property type="entry name" value="LACTATE UTILIZATION PROTEIN C"/>
    <property type="match status" value="1"/>
</dbReference>
<reference evidence="2 3" key="1">
    <citation type="submission" date="2021-05" db="EMBL/GenBank/DDBJ databases">
        <title>A Polyphasic approach of four new species of the genus Ohtaekwangia: Ohtaekwangia histidinii sp. nov., Ohtaekwangia cretensis sp. nov., Ohtaekwangia indiensis sp. nov., Ohtaekwangia reichenbachii sp. nov. from diverse environment.</title>
        <authorList>
            <person name="Octaviana S."/>
        </authorList>
    </citation>
    <scope>NUCLEOTIDE SEQUENCE [LARGE SCALE GENOMIC DNA]</scope>
    <source>
        <strain evidence="2 3">PWU4</strain>
    </source>
</reference>
<name>A0AAP2GQR8_9BACT</name>
<organism evidence="2 3">
    <name type="scientific">Chryseosolibacter histidini</name>
    <dbReference type="NCBI Taxonomy" id="2782349"/>
    <lineage>
        <taxon>Bacteria</taxon>
        <taxon>Pseudomonadati</taxon>
        <taxon>Bacteroidota</taxon>
        <taxon>Cytophagia</taxon>
        <taxon>Cytophagales</taxon>
        <taxon>Chryseotaleaceae</taxon>
        <taxon>Chryseosolibacter</taxon>
    </lineage>
</organism>
<dbReference type="Proteomes" id="UP001319200">
    <property type="component" value="Unassembled WGS sequence"/>
</dbReference>
<dbReference type="InterPro" id="IPR024185">
    <property type="entry name" value="FTHF_cligase-like_sf"/>
</dbReference>
<sequence>MDSREKILSQVRKNQPGVAMLPDLNFSSSSDNIAEKFSTVLVNIGGAVLEVSGWDELHASLVTNFTNKRIVTTIPELNQRIGTVDFRQDPHLLENVALAVLPGKFAVAENGAVWITDEMMGDRALPFICENLALVIRKQDILPTLNEAYQQIGMSSYNLGTFIAGPSKTADIEQSLVLGAHGAKSLVVYLMK</sequence>
<dbReference type="InterPro" id="IPR037171">
    <property type="entry name" value="NagB/RpiA_transferase-like"/>
</dbReference>
<dbReference type="EMBL" id="JAHESF010000040">
    <property type="protein sequence ID" value="MBT1700418.1"/>
    <property type="molecule type" value="Genomic_DNA"/>
</dbReference>
<dbReference type="AlphaFoldDB" id="A0AAP2GQR8"/>